<dbReference type="EMBL" id="JASBNA010000007">
    <property type="protein sequence ID" value="KAK7690217.1"/>
    <property type="molecule type" value="Genomic_DNA"/>
</dbReference>
<keyword evidence="2" id="KW-1185">Reference proteome</keyword>
<evidence type="ECO:0000313" key="2">
    <source>
        <dbReference type="Proteomes" id="UP001385951"/>
    </source>
</evidence>
<name>A0AAW0GCR6_9APHY</name>
<sequence length="464" mass="51569">MTCTYMETPELPPYTPSSAAPLYHAEPSPDERVLDYAARTHRRPSPDGTYIKSISGISILLTEQEPDVCTPTYPRHGTVKGNVLLEGDQIHSVSVKLTGRQFLSADIGSSSRLLFNQNTIVWSKADHATRVACPSVLPFQVQFPNVYKDGKETHPLPPSFTIDSARLPGISIRCEYALTVTVTKSRFGGLKQQKELIIPVNYHPRSRPYLPIELEPFLSTVKCAPGDWCQITSTMKTRKDATVGQIDAHLFIPSVKIYAIADTIPFHLQLQGSSASLNSFLFSPDRSRDLRRAKTSSASYTIGHSSLSSFPASLPFITRASSNPLLPEPPPCPLKPDPSLPWYADMSRGKPVVRVYILRQILVKVDGRKSWRNIVLGEGKLYPVRAQYYACPRAEITSEEQVLDWEGELRCNGDVTIGGFSSGSLVVKDFIMMELKPASPEKSPLLEHQHPYPIRLVTDTYSES</sequence>
<evidence type="ECO:0000313" key="1">
    <source>
        <dbReference type="EMBL" id="KAK7690217.1"/>
    </source>
</evidence>
<protein>
    <recommendedName>
        <fullName evidence="3">Arrestin-like N-terminal domain-containing protein</fullName>
    </recommendedName>
</protein>
<evidence type="ECO:0008006" key="3">
    <source>
        <dbReference type="Google" id="ProtNLM"/>
    </source>
</evidence>
<reference evidence="1 2" key="1">
    <citation type="submission" date="2022-09" db="EMBL/GenBank/DDBJ databases">
        <authorList>
            <person name="Palmer J.M."/>
        </authorList>
    </citation>
    <scope>NUCLEOTIDE SEQUENCE [LARGE SCALE GENOMIC DNA]</scope>
    <source>
        <strain evidence="1 2">DSM 7382</strain>
    </source>
</reference>
<gene>
    <name evidence="1" type="ORF">QCA50_006869</name>
</gene>
<proteinExistence type="predicted"/>
<organism evidence="1 2">
    <name type="scientific">Cerrena zonata</name>
    <dbReference type="NCBI Taxonomy" id="2478898"/>
    <lineage>
        <taxon>Eukaryota</taxon>
        <taxon>Fungi</taxon>
        <taxon>Dikarya</taxon>
        <taxon>Basidiomycota</taxon>
        <taxon>Agaricomycotina</taxon>
        <taxon>Agaricomycetes</taxon>
        <taxon>Polyporales</taxon>
        <taxon>Cerrenaceae</taxon>
        <taxon>Cerrena</taxon>
    </lineage>
</organism>
<accession>A0AAW0GCR6</accession>
<dbReference type="AlphaFoldDB" id="A0AAW0GCR6"/>
<comment type="caution">
    <text evidence="1">The sequence shown here is derived from an EMBL/GenBank/DDBJ whole genome shotgun (WGS) entry which is preliminary data.</text>
</comment>
<dbReference type="Proteomes" id="UP001385951">
    <property type="component" value="Unassembled WGS sequence"/>
</dbReference>